<dbReference type="InterPro" id="IPR005043">
    <property type="entry name" value="XPO2_C"/>
</dbReference>
<dbReference type="GO" id="GO:0005635">
    <property type="term" value="C:nuclear envelope"/>
    <property type="evidence" value="ECO:0007669"/>
    <property type="project" value="TreeGrafter"/>
</dbReference>
<keyword evidence="5" id="KW-0963">Cytoplasm</keyword>
<dbReference type="InterPro" id="IPR013713">
    <property type="entry name" value="XPO2_central"/>
</dbReference>
<dbReference type="STRING" id="1314782.A0A165MX31"/>
<evidence type="ECO:0000256" key="1">
    <source>
        <dbReference type="ARBA" id="ARBA00004123"/>
    </source>
</evidence>
<dbReference type="PANTHER" id="PTHR10997">
    <property type="entry name" value="IMPORTIN-7, 8, 11"/>
    <property type="match status" value="1"/>
</dbReference>
<keyword evidence="7" id="KW-0539">Nucleus</keyword>
<protein>
    <submittedName>
        <fullName evidence="9">Importin alpha re-exporter</fullName>
    </submittedName>
</protein>
<dbReference type="Pfam" id="PF03810">
    <property type="entry name" value="IBN_N"/>
    <property type="match status" value="1"/>
</dbReference>
<dbReference type="InterPro" id="IPR016024">
    <property type="entry name" value="ARM-type_fold"/>
</dbReference>
<comment type="subcellular location">
    <subcellularLocation>
        <location evidence="2">Cytoplasm</location>
    </subcellularLocation>
    <subcellularLocation>
        <location evidence="1">Nucleus</location>
    </subcellularLocation>
</comment>
<feature type="domain" description="Importin N-terminal" evidence="8">
    <location>
        <begin position="20"/>
        <end position="91"/>
    </location>
</feature>
<reference evidence="9 10" key="1">
    <citation type="journal article" date="2016" name="Mol. Biol. Evol.">
        <title>Comparative Genomics of Early-Diverging Mushroom-Forming Fungi Provides Insights into the Origins of Lignocellulose Decay Capabilities.</title>
        <authorList>
            <person name="Nagy L.G."/>
            <person name="Riley R."/>
            <person name="Tritt A."/>
            <person name="Adam C."/>
            <person name="Daum C."/>
            <person name="Floudas D."/>
            <person name="Sun H."/>
            <person name="Yadav J.S."/>
            <person name="Pangilinan J."/>
            <person name="Larsson K.H."/>
            <person name="Matsuura K."/>
            <person name="Barry K."/>
            <person name="Labutti K."/>
            <person name="Kuo R."/>
            <person name="Ohm R.A."/>
            <person name="Bhattacharya S.S."/>
            <person name="Shirouzu T."/>
            <person name="Yoshinaga Y."/>
            <person name="Martin F.M."/>
            <person name="Grigoriev I.V."/>
            <person name="Hibbett D.S."/>
        </authorList>
    </citation>
    <scope>NUCLEOTIDE SEQUENCE [LARGE SCALE GENOMIC DNA]</scope>
    <source>
        <strain evidence="9 10">HHB14362 ss-1</strain>
    </source>
</reference>
<evidence type="ECO:0000256" key="2">
    <source>
        <dbReference type="ARBA" id="ARBA00004496"/>
    </source>
</evidence>
<dbReference type="Gene3D" id="1.25.10.10">
    <property type="entry name" value="Leucine-rich Repeat Variant"/>
    <property type="match status" value="1"/>
</dbReference>
<gene>
    <name evidence="9" type="ORF">NEOLEDRAFT_1142812</name>
</gene>
<dbReference type="PROSITE" id="PS50166">
    <property type="entry name" value="IMPORTIN_B_NT"/>
    <property type="match status" value="1"/>
</dbReference>
<dbReference type="SMART" id="SM00913">
    <property type="entry name" value="IBN_N"/>
    <property type="match status" value="1"/>
</dbReference>
<evidence type="ECO:0000313" key="10">
    <source>
        <dbReference type="Proteomes" id="UP000076761"/>
    </source>
</evidence>
<organism evidence="9 10">
    <name type="scientific">Neolentinus lepideus HHB14362 ss-1</name>
    <dbReference type="NCBI Taxonomy" id="1314782"/>
    <lineage>
        <taxon>Eukaryota</taxon>
        <taxon>Fungi</taxon>
        <taxon>Dikarya</taxon>
        <taxon>Basidiomycota</taxon>
        <taxon>Agaricomycotina</taxon>
        <taxon>Agaricomycetes</taxon>
        <taxon>Gloeophyllales</taxon>
        <taxon>Gloeophyllaceae</taxon>
        <taxon>Neolentinus</taxon>
    </lineage>
</organism>
<dbReference type="FunCoup" id="A0A165MX31">
    <property type="interactions" value="828"/>
</dbReference>
<dbReference type="Proteomes" id="UP000076761">
    <property type="component" value="Unassembled WGS sequence"/>
</dbReference>
<sequence length="981" mass="108451">MSDLAALLLSSLDPSSRKAAEQNLHSLSQQPGFLPHLLTLVLTPSQERPARLAASVYLKNVVKNRWDEDTNPIPLADQAAIRADIVPAMISLSGPGDKAMRAQLAETVALIAAVDFPDRWSDLMETLVASLSGSDHAANLAILETAHSIFFPWRSKTRTDELYLTINYVLGRFLEPFLAFFRSSATLLLASPTETLAATMVEATKIFYDLTSQDLPPAIEDAHAEFFKPEEGWFSRFMLWDPVELRGDPDDPTPSLPDQLKTTTIELVELYLHKYPEMLAETKSVEAFVQIVWNVLGSGTLNGARDDVFVSQSLQFISTAIRSNMYKHVFSARDTISNLVQGVVVPNIGLRDYELEQFEDDPLTFVRQDLALPGTGDAATRRQAAADVVRALVASGAEAEMTEVAGAWIERGLAEYEKDRQGDGWKAKDSAVYLVGAVAAKGTTTQHGVTATNALVDVVEFFSNNVVQDLQAPPGSIHPVLQVDAIKFLYTFRAQLSKEQLLAVLPLLQEHLKSENTVCYTYAAIAIERILFVRRGTQLLFTQADIRQFAPALLDLLLSRIEAGGSAQKVAENDYLMRCAMRVIVTARQTLTPVYQQVLLRLVNILGVVSQNPSNPSFDQYIFESISALIRFIVAGNPVTLDVFEQTLFGPITVILQQDVEQYIPYVFQILAQMLALHTSGAPTAYRGLLQFLVQPPVWGQKGNVPGLVKLLKAFLSKDTAYMVESGSYVSVMAVVQQRLIPSRNNDGWGFELLEGVMVNIPGSTMKQYYRPLILELLKRMQTNKTEKYIYRFMRFFMFGFAVQIDNMNPDLIIGTVEEVQQGLWPNVLKNIILPQVPKMPAQDRKLIAVGLTRMLTHSEKAVQPGIIETWPLVFTTLAKLLSEPQHLKSSPQISSDADAEIGFTQIDYEEQSAGYQAAYSRLAASEGPAVNPVAYVANAQEFFVKEMAAWKEPRKAALVEAADQSVAGAVVATLRQAGAI</sequence>
<dbReference type="OrthoDB" id="3268246at2759"/>
<dbReference type="GO" id="GO:0006611">
    <property type="term" value="P:protein export from nucleus"/>
    <property type="evidence" value="ECO:0007669"/>
    <property type="project" value="TreeGrafter"/>
</dbReference>
<evidence type="ECO:0000256" key="7">
    <source>
        <dbReference type="ARBA" id="ARBA00023242"/>
    </source>
</evidence>
<dbReference type="Pfam" id="PF03378">
    <property type="entry name" value="CAS_CSE1"/>
    <property type="match status" value="1"/>
</dbReference>
<dbReference type="AlphaFoldDB" id="A0A165MX31"/>
<evidence type="ECO:0000256" key="6">
    <source>
        <dbReference type="ARBA" id="ARBA00022927"/>
    </source>
</evidence>
<accession>A0A165MX31</accession>
<proteinExistence type="inferred from homology"/>
<dbReference type="GO" id="GO:0006606">
    <property type="term" value="P:protein import into nucleus"/>
    <property type="evidence" value="ECO:0007669"/>
    <property type="project" value="TreeGrafter"/>
</dbReference>
<dbReference type="GO" id="GO:0031267">
    <property type="term" value="F:small GTPase binding"/>
    <property type="evidence" value="ECO:0007669"/>
    <property type="project" value="InterPro"/>
</dbReference>
<dbReference type="EMBL" id="KV425658">
    <property type="protein sequence ID" value="KZT18889.1"/>
    <property type="molecule type" value="Genomic_DNA"/>
</dbReference>
<dbReference type="GO" id="GO:0005829">
    <property type="term" value="C:cytosol"/>
    <property type="evidence" value="ECO:0007669"/>
    <property type="project" value="TreeGrafter"/>
</dbReference>
<keyword evidence="4" id="KW-0813">Transport</keyword>
<keyword evidence="6" id="KW-0653">Protein transport</keyword>
<dbReference type="InParanoid" id="A0A165MX31"/>
<dbReference type="SUPFAM" id="SSF48371">
    <property type="entry name" value="ARM repeat"/>
    <property type="match status" value="1"/>
</dbReference>
<dbReference type="GO" id="GO:0005049">
    <property type="term" value="F:nuclear export signal receptor activity"/>
    <property type="evidence" value="ECO:0007669"/>
    <property type="project" value="TreeGrafter"/>
</dbReference>
<comment type="similarity">
    <text evidence="3">Belongs to the XPO2/CSE1 family.</text>
</comment>
<evidence type="ECO:0000256" key="4">
    <source>
        <dbReference type="ARBA" id="ARBA00022448"/>
    </source>
</evidence>
<evidence type="ECO:0000313" key="9">
    <source>
        <dbReference type="EMBL" id="KZT18889.1"/>
    </source>
</evidence>
<keyword evidence="10" id="KW-1185">Reference proteome</keyword>
<dbReference type="Pfam" id="PF08506">
    <property type="entry name" value="Cse1"/>
    <property type="match status" value="1"/>
</dbReference>
<dbReference type="PANTHER" id="PTHR10997:SF8">
    <property type="entry name" value="EXPORTIN-2"/>
    <property type="match status" value="1"/>
</dbReference>
<dbReference type="InterPro" id="IPR001494">
    <property type="entry name" value="Importin-beta_N"/>
</dbReference>
<dbReference type="InterPro" id="IPR011989">
    <property type="entry name" value="ARM-like"/>
</dbReference>
<name>A0A165MX31_9AGAM</name>
<evidence type="ECO:0000256" key="3">
    <source>
        <dbReference type="ARBA" id="ARBA00008669"/>
    </source>
</evidence>
<evidence type="ECO:0000256" key="5">
    <source>
        <dbReference type="ARBA" id="ARBA00022490"/>
    </source>
</evidence>
<evidence type="ECO:0000259" key="8">
    <source>
        <dbReference type="PROSITE" id="PS50166"/>
    </source>
</evidence>